<reference evidence="1" key="1">
    <citation type="submission" date="2022-06" db="EMBL/GenBank/DDBJ databases">
        <title>Phylogenomic reconstructions and comparative analyses of Kickxellomycotina fungi.</title>
        <authorList>
            <person name="Reynolds N.K."/>
            <person name="Stajich J.E."/>
            <person name="Barry K."/>
            <person name="Grigoriev I.V."/>
            <person name="Crous P."/>
            <person name="Smith M.E."/>
        </authorList>
    </citation>
    <scope>NUCLEOTIDE SEQUENCE</scope>
    <source>
        <strain evidence="1">RSA 2271</strain>
    </source>
</reference>
<evidence type="ECO:0000313" key="1">
    <source>
        <dbReference type="EMBL" id="KAJ1672703.1"/>
    </source>
</evidence>
<organism evidence="1 2">
    <name type="scientific">Spiromyces aspiralis</name>
    <dbReference type="NCBI Taxonomy" id="68401"/>
    <lineage>
        <taxon>Eukaryota</taxon>
        <taxon>Fungi</taxon>
        <taxon>Fungi incertae sedis</taxon>
        <taxon>Zoopagomycota</taxon>
        <taxon>Kickxellomycotina</taxon>
        <taxon>Kickxellomycetes</taxon>
        <taxon>Kickxellales</taxon>
        <taxon>Kickxellaceae</taxon>
        <taxon>Spiromyces</taxon>
    </lineage>
</organism>
<dbReference type="Proteomes" id="UP001145114">
    <property type="component" value="Unassembled WGS sequence"/>
</dbReference>
<gene>
    <name evidence="1" type="ORF">EV182_006659</name>
</gene>
<accession>A0ACC1H8H2</accession>
<keyword evidence="2" id="KW-1185">Reference proteome</keyword>
<proteinExistence type="predicted"/>
<feature type="non-terminal residue" evidence="1">
    <location>
        <position position="1"/>
    </location>
</feature>
<protein>
    <submittedName>
        <fullName evidence="1">Uncharacterized protein</fullName>
    </submittedName>
</protein>
<comment type="caution">
    <text evidence="1">The sequence shown here is derived from an EMBL/GenBank/DDBJ whole genome shotgun (WGS) entry which is preliminary data.</text>
</comment>
<sequence>PHQHWQQPQPQPQSRPTSSHHQSPYSPQVPPGSAHSAVPSPMRLDQRRKTDVGIQNSPHSSASHLHRYSHRTPTMASNNNNKAASPMAVAAAIAHPHNELSAKRQNNLPISFIPNISTVINLPLPEIYYVLEDALREQFIAYRQMTAVLYICECRDDPSGNTASPNRRGEQFEVQIKNSGPDTYKLKFKRMQGTSWNAYRKIATNIIRAIRV</sequence>
<dbReference type="EMBL" id="JAMZIH010007957">
    <property type="protein sequence ID" value="KAJ1672703.1"/>
    <property type="molecule type" value="Genomic_DNA"/>
</dbReference>
<name>A0ACC1H8H2_9FUNG</name>
<evidence type="ECO:0000313" key="2">
    <source>
        <dbReference type="Proteomes" id="UP001145114"/>
    </source>
</evidence>